<dbReference type="EMBL" id="DF973909">
    <property type="protein sequence ID" value="GAU42310.1"/>
    <property type="molecule type" value="Genomic_DNA"/>
</dbReference>
<keyword evidence="2" id="KW-1185">Reference proteome</keyword>
<protein>
    <submittedName>
        <fullName evidence="1">Uncharacterized protein</fullName>
    </submittedName>
</protein>
<name>A0A2Z6NZF2_TRISU</name>
<evidence type="ECO:0000313" key="1">
    <source>
        <dbReference type="EMBL" id="GAU42310.1"/>
    </source>
</evidence>
<accession>A0A2Z6NZF2</accession>
<organism evidence="1 2">
    <name type="scientific">Trifolium subterraneum</name>
    <name type="common">Subterranean clover</name>
    <dbReference type="NCBI Taxonomy" id="3900"/>
    <lineage>
        <taxon>Eukaryota</taxon>
        <taxon>Viridiplantae</taxon>
        <taxon>Streptophyta</taxon>
        <taxon>Embryophyta</taxon>
        <taxon>Tracheophyta</taxon>
        <taxon>Spermatophyta</taxon>
        <taxon>Magnoliopsida</taxon>
        <taxon>eudicotyledons</taxon>
        <taxon>Gunneridae</taxon>
        <taxon>Pentapetalae</taxon>
        <taxon>rosids</taxon>
        <taxon>fabids</taxon>
        <taxon>Fabales</taxon>
        <taxon>Fabaceae</taxon>
        <taxon>Papilionoideae</taxon>
        <taxon>50 kb inversion clade</taxon>
        <taxon>NPAAA clade</taxon>
        <taxon>Hologalegina</taxon>
        <taxon>IRL clade</taxon>
        <taxon>Trifolieae</taxon>
        <taxon>Trifolium</taxon>
    </lineage>
</organism>
<evidence type="ECO:0000313" key="2">
    <source>
        <dbReference type="Proteomes" id="UP000242715"/>
    </source>
</evidence>
<dbReference type="AlphaFoldDB" id="A0A2Z6NZF2"/>
<dbReference type="OrthoDB" id="1021815at2759"/>
<reference evidence="2" key="1">
    <citation type="journal article" date="2017" name="Front. Plant Sci.">
        <title>Climate Clever Clovers: New Paradigm to Reduce the Environmental Footprint of Ruminants by Breeding Low Methanogenic Forages Utilizing Haplotype Variation.</title>
        <authorList>
            <person name="Kaur P."/>
            <person name="Appels R."/>
            <person name="Bayer P.E."/>
            <person name="Keeble-Gagnere G."/>
            <person name="Wang J."/>
            <person name="Hirakawa H."/>
            <person name="Shirasawa K."/>
            <person name="Vercoe P."/>
            <person name="Stefanova K."/>
            <person name="Durmic Z."/>
            <person name="Nichols P."/>
            <person name="Revell C."/>
            <person name="Isobe S.N."/>
            <person name="Edwards D."/>
            <person name="Erskine W."/>
        </authorList>
    </citation>
    <scope>NUCLEOTIDE SEQUENCE [LARGE SCALE GENOMIC DNA]</scope>
    <source>
        <strain evidence="2">cv. Daliak</strain>
    </source>
</reference>
<sequence length="137" mass="15661">MENLQRMFTDLYTATRKACSLSIPWCDQSNEDDWHIISDCNDSKQAIQVSGLEHILLPRLQQYNNAGELIHSICAADNDQLAGTSWEEGSYSIVEGESTALNLLYAVQEVARRGFVHYRVQFKKRGKFYSSSARWHS</sequence>
<proteinExistence type="predicted"/>
<dbReference type="Proteomes" id="UP000242715">
    <property type="component" value="Unassembled WGS sequence"/>
</dbReference>
<gene>
    <name evidence="1" type="ORF">TSUD_136980</name>
</gene>